<dbReference type="Proteomes" id="UP001302126">
    <property type="component" value="Unassembled WGS sequence"/>
</dbReference>
<dbReference type="EMBL" id="MU864360">
    <property type="protein sequence ID" value="KAK4191190.1"/>
    <property type="molecule type" value="Genomic_DNA"/>
</dbReference>
<evidence type="ECO:0000313" key="2">
    <source>
        <dbReference type="Proteomes" id="UP001302126"/>
    </source>
</evidence>
<comment type="caution">
    <text evidence="1">The sequence shown here is derived from an EMBL/GenBank/DDBJ whole genome shotgun (WGS) entry which is preliminary data.</text>
</comment>
<evidence type="ECO:0000313" key="1">
    <source>
        <dbReference type="EMBL" id="KAK4191190.1"/>
    </source>
</evidence>
<proteinExistence type="predicted"/>
<name>A0AAN6WZP9_9PEZI</name>
<reference evidence="1" key="2">
    <citation type="submission" date="2023-05" db="EMBL/GenBank/DDBJ databases">
        <authorList>
            <consortium name="Lawrence Berkeley National Laboratory"/>
            <person name="Steindorff A."/>
            <person name="Hensen N."/>
            <person name="Bonometti L."/>
            <person name="Westerberg I."/>
            <person name="Brannstrom I.O."/>
            <person name="Guillou S."/>
            <person name="Cros-Aarteil S."/>
            <person name="Calhoun S."/>
            <person name="Haridas S."/>
            <person name="Kuo A."/>
            <person name="Mondo S."/>
            <person name="Pangilinan J."/>
            <person name="Riley R."/>
            <person name="Labutti K."/>
            <person name="Andreopoulos B."/>
            <person name="Lipzen A."/>
            <person name="Chen C."/>
            <person name="Yanf M."/>
            <person name="Daum C."/>
            <person name="Ng V."/>
            <person name="Clum A."/>
            <person name="Ohm R."/>
            <person name="Martin F."/>
            <person name="Silar P."/>
            <person name="Natvig D."/>
            <person name="Lalanne C."/>
            <person name="Gautier V."/>
            <person name="Ament-Velasquez S.L."/>
            <person name="Kruys A."/>
            <person name="Hutchinson M.I."/>
            <person name="Powell A.J."/>
            <person name="Barry K."/>
            <person name="Miller A.N."/>
            <person name="Grigoriev I.V."/>
            <person name="Debuchy R."/>
            <person name="Gladieux P."/>
            <person name="Thoren M.H."/>
            <person name="Johannesson H."/>
        </authorList>
    </citation>
    <scope>NUCLEOTIDE SEQUENCE</scope>
    <source>
        <strain evidence="1">PSN309</strain>
    </source>
</reference>
<protein>
    <submittedName>
        <fullName evidence="1">Uncharacterized protein</fullName>
    </submittedName>
</protein>
<accession>A0AAN6WZP9</accession>
<gene>
    <name evidence="1" type="ORF">QBC35DRAFT_23851</name>
</gene>
<sequence>MTGVLETIETLGVVESSERRSVSICCTDVRRLDLVHAVRSSSYHLPFPASSEPQNRPTLLPFLFFPPSPPPPPRISIHPRYYVFTELVGVSLSSNSCPVEKGHIGWSIRSVVCSLFVPSFFYSSRFPCFMSSSSIFDHWNPGFEDLDLLPFEPPSKLLPSVPNPSQAPIQLPPRPYPCVIIVGGTPSIVVGPNFSIRYRSNSHDTRSIRVTMAVNQSRASPMPSSLFSRF</sequence>
<reference evidence="1" key="1">
    <citation type="journal article" date="2023" name="Mol. Phylogenet. Evol.">
        <title>Genome-scale phylogeny and comparative genomics of the fungal order Sordariales.</title>
        <authorList>
            <person name="Hensen N."/>
            <person name="Bonometti L."/>
            <person name="Westerberg I."/>
            <person name="Brannstrom I.O."/>
            <person name="Guillou S."/>
            <person name="Cros-Aarteil S."/>
            <person name="Calhoun S."/>
            <person name="Haridas S."/>
            <person name="Kuo A."/>
            <person name="Mondo S."/>
            <person name="Pangilinan J."/>
            <person name="Riley R."/>
            <person name="LaButti K."/>
            <person name="Andreopoulos B."/>
            <person name="Lipzen A."/>
            <person name="Chen C."/>
            <person name="Yan M."/>
            <person name="Daum C."/>
            <person name="Ng V."/>
            <person name="Clum A."/>
            <person name="Steindorff A."/>
            <person name="Ohm R.A."/>
            <person name="Martin F."/>
            <person name="Silar P."/>
            <person name="Natvig D.O."/>
            <person name="Lalanne C."/>
            <person name="Gautier V."/>
            <person name="Ament-Velasquez S.L."/>
            <person name="Kruys A."/>
            <person name="Hutchinson M.I."/>
            <person name="Powell A.J."/>
            <person name="Barry K."/>
            <person name="Miller A.N."/>
            <person name="Grigoriev I.V."/>
            <person name="Debuchy R."/>
            <person name="Gladieux P."/>
            <person name="Hiltunen Thoren M."/>
            <person name="Johannesson H."/>
        </authorList>
    </citation>
    <scope>NUCLEOTIDE SEQUENCE</scope>
    <source>
        <strain evidence="1">PSN309</strain>
    </source>
</reference>
<dbReference type="AlphaFoldDB" id="A0AAN6WZP9"/>
<keyword evidence="2" id="KW-1185">Reference proteome</keyword>
<organism evidence="1 2">
    <name type="scientific">Podospora australis</name>
    <dbReference type="NCBI Taxonomy" id="1536484"/>
    <lineage>
        <taxon>Eukaryota</taxon>
        <taxon>Fungi</taxon>
        <taxon>Dikarya</taxon>
        <taxon>Ascomycota</taxon>
        <taxon>Pezizomycotina</taxon>
        <taxon>Sordariomycetes</taxon>
        <taxon>Sordariomycetidae</taxon>
        <taxon>Sordariales</taxon>
        <taxon>Podosporaceae</taxon>
        <taxon>Podospora</taxon>
    </lineage>
</organism>